<name>A0AAD3SQ98_NEPGR</name>
<dbReference type="PANTHER" id="PTHR33972:SF2">
    <property type="entry name" value="OS04G0606700 PROTEIN"/>
    <property type="match status" value="1"/>
</dbReference>
<evidence type="ECO:0000256" key="1">
    <source>
        <dbReference type="SAM" id="MobiDB-lite"/>
    </source>
</evidence>
<dbReference type="AlphaFoldDB" id="A0AAD3SQ98"/>
<organism evidence="2 3">
    <name type="scientific">Nepenthes gracilis</name>
    <name type="common">Slender pitcher plant</name>
    <dbReference type="NCBI Taxonomy" id="150966"/>
    <lineage>
        <taxon>Eukaryota</taxon>
        <taxon>Viridiplantae</taxon>
        <taxon>Streptophyta</taxon>
        <taxon>Embryophyta</taxon>
        <taxon>Tracheophyta</taxon>
        <taxon>Spermatophyta</taxon>
        <taxon>Magnoliopsida</taxon>
        <taxon>eudicotyledons</taxon>
        <taxon>Gunneridae</taxon>
        <taxon>Pentapetalae</taxon>
        <taxon>Caryophyllales</taxon>
        <taxon>Nepenthaceae</taxon>
        <taxon>Nepenthes</taxon>
    </lineage>
</organism>
<dbReference type="Proteomes" id="UP001279734">
    <property type="component" value="Unassembled WGS sequence"/>
</dbReference>
<evidence type="ECO:0000313" key="2">
    <source>
        <dbReference type="EMBL" id="GMH16070.1"/>
    </source>
</evidence>
<feature type="region of interest" description="Disordered" evidence="1">
    <location>
        <begin position="20"/>
        <end position="45"/>
    </location>
</feature>
<comment type="caution">
    <text evidence="2">The sequence shown here is derived from an EMBL/GenBank/DDBJ whole genome shotgun (WGS) entry which is preliminary data.</text>
</comment>
<reference evidence="2" key="1">
    <citation type="submission" date="2023-05" db="EMBL/GenBank/DDBJ databases">
        <title>Nepenthes gracilis genome sequencing.</title>
        <authorList>
            <person name="Fukushima K."/>
        </authorList>
    </citation>
    <scope>NUCLEOTIDE SEQUENCE</scope>
    <source>
        <strain evidence="2">SING2019-196</strain>
    </source>
</reference>
<proteinExistence type="predicted"/>
<gene>
    <name evidence="2" type="ORF">Nepgr_017911</name>
</gene>
<keyword evidence="3" id="KW-1185">Reference proteome</keyword>
<feature type="compositionally biased region" description="Low complexity" evidence="1">
    <location>
        <begin position="20"/>
        <end position="36"/>
    </location>
</feature>
<dbReference type="PANTHER" id="PTHR33972">
    <property type="entry name" value="EXPRESSED PROTEIN"/>
    <property type="match status" value="1"/>
</dbReference>
<sequence length="155" mass="17400">MARSLSQTLDRVALLSQSISSRSPPNRLLNSRNRSNQSEKSSQIGLELGSDTDMDRISIQKLQDAVHWIIIKRAQPDWLPFVPGASYWVPPKSKARGFTDVISKLSVSIIKDEVISFNTNHGWPLSEYYFEGASQSPLEIEMSCKQTSQSEDEEG</sequence>
<accession>A0AAD3SQ98</accession>
<dbReference type="EMBL" id="BSYO01000016">
    <property type="protein sequence ID" value="GMH16070.1"/>
    <property type="molecule type" value="Genomic_DNA"/>
</dbReference>
<protein>
    <submittedName>
        <fullName evidence="2">Uncharacterized protein</fullName>
    </submittedName>
</protein>
<evidence type="ECO:0000313" key="3">
    <source>
        <dbReference type="Proteomes" id="UP001279734"/>
    </source>
</evidence>